<dbReference type="SMART" id="SM00860">
    <property type="entry name" value="SMI1_KNR4"/>
    <property type="match status" value="1"/>
</dbReference>
<dbReference type="Pfam" id="PF09346">
    <property type="entry name" value="SMI1_KNR4"/>
    <property type="match status" value="1"/>
</dbReference>
<organism evidence="2 3">
    <name type="scientific">Ruminococcus albus</name>
    <dbReference type="NCBI Taxonomy" id="1264"/>
    <lineage>
        <taxon>Bacteria</taxon>
        <taxon>Bacillati</taxon>
        <taxon>Bacillota</taxon>
        <taxon>Clostridia</taxon>
        <taxon>Eubacteriales</taxon>
        <taxon>Oscillospiraceae</taxon>
        <taxon>Ruminococcus</taxon>
    </lineage>
</organism>
<dbReference type="AlphaFoldDB" id="A0A1I1EC81"/>
<name>A0A1I1EC81_RUMAL</name>
<proteinExistence type="predicted"/>
<evidence type="ECO:0000259" key="1">
    <source>
        <dbReference type="SMART" id="SM00860"/>
    </source>
</evidence>
<dbReference type="Proteomes" id="UP000182192">
    <property type="component" value="Unassembled WGS sequence"/>
</dbReference>
<dbReference type="Gene3D" id="3.40.1580.10">
    <property type="entry name" value="SMI1/KNR4-like"/>
    <property type="match status" value="1"/>
</dbReference>
<dbReference type="SUPFAM" id="SSF160631">
    <property type="entry name" value="SMI1/KNR4-like"/>
    <property type="match status" value="1"/>
</dbReference>
<dbReference type="RefSeq" id="WP_074960030.1">
    <property type="nucleotide sequence ID" value="NZ_FOKQ01000004.1"/>
</dbReference>
<dbReference type="EMBL" id="FOKQ01000004">
    <property type="protein sequence ID" value="SFB84734.1"/>
    <property type="molecule type" value="Genomic_DNA"/>
</dbReference>
<dbReference type="OrthoDB" id="1771562at2"/>
<accession>A0A1I1EC81</accession>
<dbReference type="InterPro" id="IPR018958">
    <property type="entry name" value="Knr4/Smi1-like_dom"/>
</dbReference>
<protein>
    <submittedName>
        <fullName evidence="2">SMI1 / KNR4 family (SUKH-1)</fullName>
    </submittedName>
</protein>
<feature type="domain" description="Knr4/Smi1-like" evidence="1">
    <location>
        <begin position="7"/>
        <end position="136"/>
    </location>
</feature>
<dbReference type="InterPro" id="IPR037883">
    <property type="entry name" value="Knr4/Smi1-like_sf"/>
</dbReference>
<sequence length="185" mass="20922">MLISKFNVSDVESSISKFEAEYTVSFPDTYREFLLKYNGGYTPKTKVSINRASSDLRALFGYAEAYQNYNILSVFSSSDIINYTKSGLIPIGANVFGDYFLIRINGDDYGAVYFRYHDKNIADIFIADSFKTFVSKCKSEMVGHIRTIEERKADLIANGLDIWSSLSRKACGELERQSLSVKAQK</sequence>
<reference evidence="2 3" key="1">
    <citation type="submission" date="2016-10" db="EMBL/GenBank/DDBJ databases">
        <authorList>
            <person name="de Groot N.N."/>
        </authorList>
    </citation>
    <scope>NUCLEOTIDE SEQUENCE [LARGE SCALE GENOMIC DNA]</scope>
    <source>
        <strain evidence="2 3">AR67</strain>
    </source>
</reference>
<gene>
    <name evidence="2" type="ORF">SAMN02910406_00646</name>
</gene>
<evidence type="ECO:0000313" key="3">
    <source>
        <dbReference type="Proteomes" id="UP000182192"/>
    </source>
</evidence>
<evidence type="ECO:0000313" key="2">
    <source>
        <dbReference type="EMBL" id="SFB84734.1"/>
    </source>
</evidence>